<comment type="caution">
    <text evidence="1">The sequence shown here is derived from an EMBL/GenBank/DDBJ whole genome shotgun (WGS) entry which is preliminary data.</text>
</comment>
<dbReference type="InterPro" id="IPR010862">
    <property type="entry name" value="DUF1493"/>
</dbReference>
<dbReference type="Pfam" id="PF07377">
    <property type="entry name" value="DUF1493"/>
    <property type="match status" value="1"/>
</dbReference>
<evidence type="ECO:0000313" key="1">
    <source>
        <dbReference type="EMBL" id="MDC9588926.1"/>
    </source>
</evidence>
<gene>
    <name evidence="1" type="ORF">PSI23_06235</name>
</gene>
<protein>
    <submittedName>
        <fullName evidence="1">DUF1493 family protein</fullName>
    </submittedName>
</protein>
<evidence type="ECO:0000313" key="2">
    <source>
        <dbReference type="Proteomes" id="UP001217178"/>
    </source>
</evidence>
<keyword evidence="2" id="KW-1185">Reference proteome</keyword>
<organism evidence="1 2">
    <name type="scientific">Xenorhabdus yunnanensis</name>
    <dbReference type="NCBI Taxonomy" id="3025878"/>
    <lineage>
        <taxon>Bacteria</taxon>
        <taxon>Pseudomonadati</taxon>
        <taxon>Pseudomonadota</taxon>
        <taxon>Gammaproteobacteria</taxon>
        <taxon>Enterobacterales</taxon>
        <taxon>Morganellaceae</taxon>
        <taxon>Xenorhabdus</taxon>
    </lineage>
</organism>
<sequence>MVDRTNIESEVFAWYEANHNVPIFLCFKKPKLTLETSLSTGKYPWSWEDAEDILAEYFEKCNVDPRNFSFIKYWPNEEIFIPFPIVQQRSIYPRGSHLLKLFHHQLILDYKLVMEFSCPLCTLSGLWRLQFSSLTINSEPQC</sequence>
<dbReference type="RefSeq" id="WP_273554271.1">
    <property type="nucleotide sequence ID" value="NZ_JAQRFI010000010.1"/>
</dbReference>
<dbReference type="Proteomes" id="UP001217178">
    <property type="component" value="Unassembled WGS sequence"/>
</dbReference>
<reference evidence="1 2" key="1">
    <citation type="submission" date="2023-02" db="EMBL/GenBank/DDBJ databases">
        <title>Entomopathogenic bacteria.</title>
        <authorList>
            <person name="Machado R.A."/>
        </authorList>
    </citation>
    <scope>NUCLEOTIDE SEQUENCE [LARGE SCALE GENOMIC DNA]</scope>
    <source>
        <strain evidence="1 2">XENO-10</strain>
    </source>
</reference>
<proteinExistence type="predicted"/>
<name>A0ABT5LCU1_9GAMM</name>
<dbReference type="EMBL" id="JAQRFI010000010">
    <property type="protein sequence ID" value="MDC9588926.1"/>
    <property type="molecule type" value="Genomic_DNA"/>
</dbReference>
<accession>A0ABT5LCU1</accession>